<dbReference type="EMBL" id="LR796617">
    <property type="protein sequence ID" value="CAB4154678.1"/>
    <property type="molecule type" value="Genomic_DNA"/>
</dbReference>
<protein>
    <submittedName>
        <fullName evidence="2">Uncharacterized protein</fullName>
    </submittedName>
</protein>
<name>A0A6J5NCF6_9CAUD</name>
<proteinExistence type="predicted"/>
<evidence type="ECO:0000256" key="1">
    <source>
        <dbReference type="SAM" id="Phobius"/>
    </source>
</evidence>
<dbReference type="EMBL" id="LR798328">
    <property type="protein sequence ID" value="CAB5223943.1"/>
    <property type="molecule type" value="Genomic_DNA"/>
</dbReference>
<reference evidence="2" key="1">
    <citation type="submission" date="2020-04" db="EMBL/GenBank/DDBJ databases">
        <authorList>
            <person name="Chiriac C."/>
            <person name="Salcher M."/>
            <person name="Ghai R."/>
            <person name="Kavagutti S V."/>
        </authorList>
    </citation>
    <scope>NUCLEOTIDE SEQUENCE</scope>
</reference>
<evidence type="ECO:0000313" key="3">
    <source>
        <dbReference type="EMBL" id="CAB5223943.1"/>
    </source>
</evidence>
<keyword evidence="1" id="KW-1133">Transmembrane helix</keyword>
<feature type="transmembrane region" description="Helical" evidence="1">
    <location>
        <begin position="64"/>
        <end position="83"/>
    </location>
</feature>
<accession>A0A6J5NCF6</accession>
<keyword evidence="1" id="KW-0812">Transmembrane</keyword>
<organism evidence="2">
    <name type="scientific">uncultured Caudovirales phage</name>
    <dbReference type="NCBI Taxonomy" id="2100421"/>
    <lineage>
        <taxon>Viruses</taxon>
        <taxon>Duplodnaviria</taxon>
        <taxon>Heunggongvirae</taxon>
        <taxon>Uroviricota</taxon>
        <taxon>Caudoviricetes</taxon>
        <taxon>Peduoviridae</taxon>
        <taxon>Maltschvirus</taxon>
        <taxon>Maltschvirus maltsch</taxon>
    </lineage>
</organism>
<sequence length="85" mass="9586">MTKRAITREQKMFKKLASTGRYVSTGKVLIGVAHVPRARDMTSNDVFIQNILLGQRRWQVTMPWMCYVALLTVSGGLLFALGMPK</sequence>
<evidence type="ECO:0000313" key="2">
    <source>
        <dbReference type="EMBL" id="CAB4154678.1"/>
    </source>
</evidence>
<keyword evidence="1" id="KW-0472">Membrane</keyword>
<gene>
    <name evidence="2" type="ORF">UFOVP652_23</name>
    <name evidence="3" type="ORF">UFOVP734_16</name>
</gene>